<keyword evidence="1" id="KW-1133">Transmembrane helix</keyword>
<keyword evidence="1" id="KW-0812">Transmembrane</keyword>
<dbReference type="RefSeq" id="WP_407031915.1">
    <property type="nucleotide sequence ID" value="NZ_JAQGEF010000014.1"/>
</dbReference>
<feature type="transmembrane region" description="Helical" evidence="1">
    <location>
        <begin position="476"/>
        <end position="494"/>
    </location>
</feature>
<keyword evidence="3" id="KW-1185">Reference proteome</keyword>
<feature type="transmembrane region" description="Helical" evidence="1">
    <location>
        <begin position="506"/>
        <end position="525"/>
    </location>
</feature>
<dbReference type="EMBL" id="JAQGEF010000014">
    <property type="protein sequence ID" value="MDA3615588.1"/>
    <property type="molecule type" value="Genomic_DNA"/>
</dbReference>
<evidence type="ECO:0000313" key="3">
    <source>
        <dbReference type="Proteomes" id="UP001210231"/>
    </source>
</evidence>
<feature type="transmembrane region" description="Helical" evidence="1">
    <location>
        <begin position="105"/>
        <end position="126"/>
    </location>
</feature>
<feature type="transmembrane region" description="Helical" evidence="1">
    <location>
        <begin position="7"/>
        <end position="26"/>
    </location>
</feature>
<feature type="transmembrane region" description="Helical" evidence="1">
    <location>
        <begin position="560"/>
        <end position="577"/>
    </location>
</feature>
<dbReference type="Pfam" id="PF06123">
    <property type="entry name" value="CreD"/>
    <property type="match status" value="1"/>
</dbReference>
<keyword evidence="1" id="KW-0472">Membrane</keyword>
<name>A0ABT4UL69_9BACT</name>
<dbReference type="NCBIfam" id="NF008712">
    <property type="entry name" value="PRK11715.1-1"/>
    <property type="match status" value="1"/>
</dbReference>
<organism evidence="2 3">
    <name type="scientific">Polluticaenibacter yanchengensis</name>
    <dbReference type="NCBI Taxonomy" id="3014562"/>
    <lineage>
        <taxon>Bacteria</taxon>
        <taxon>Pseudomonadati</taxon>
        <taxon>Bacteroidota</taxon>
        <taxon>Chitinophagia</taxon>
        <taxon>Chitinophagales</taxon>
        <taxon>Chitinophagaceae</taxon>
        <taxon>Polluticaenibacter</taxon>
    </lineage>
</organism>
<feature type="transmembrane region" description="Helical" evidence="1">
    <location>
        <begin position="531"/>
        <end position="553"/>
    </location>
</feature>
<accession>A0ABT4UL69</accession>
<dbReference type="PANTHER" id="PTHR30092:SF0">
    <property type="entry name" value="INNER MEMBRANE PROTEIN CRED"/>
    <property type="match status" value="1"/>
</dbReference>
<evidence type="ECO:0000313" key="2">
    <source>
        <dbReference type="EMBL" id="MDA3615588.1"/>
    </source>
</evidence>
<evidence type="ECO:0000256" key="1">
    <source>
        <dbReference type="SAM" id="Phobius"/>
    </source>
</evidence>
<gene>
    <name evidence="2" type="primary">creD</name>
    <name evidence="2" type="ORF">O3P16_12275</name>
</gene>
<feature type="transmembrane region" description="Helical" evidence="1">
    <location>
        <begin position="77"/>
        <end position="99"/>
    </location>
</feature>
<dbReference type="PANTHER" id="PTHR30092">
    <property type="entry name" value="INNER MEMBRANE PROTEIN CRED"/>
    <property type="match status" value="1"/>
</dbReference>
<feature type="transmembrane region" description="Helical" evidence="1">
    <location>
        <begin position="38"/>
        <end position="65"/>
    </location>
</feature>
<comment type="caution">
    <text evidence="2">The sequence shown here is derived from an EMBL/GenBank/DDBJ whole genome shotgun (WGS) entry which is preliminary data.</text>
</comment>
<dbReference type="Proteomes" id="UP001210231">
    <property type="component" value="Unassembled WGS sequence"/>
</dbReference>
<reference evidence="2 3" key="1">
    <citation type="submission" date="2022-12" db="EMBL/GenBank/DDBJ databases">
        <title>Chitinophagaceae gen. sp. nov., a new member of the family Chitinophagaceae, isolated from soil in a chemical factory.</title>
        <authorList>
            <person name="Ke Z."/>
        </authorList>
    </citation>
    <scope>NUCLEOTIDE SEQUENCE [LARGE SCALE GENOMIC DNA]</scope>
    <source>
        <strain evidence="2 3">LY-5</strain>
    </source>
</reference>
<protein>
    <submittedName>
        <fullName evidence="2">Cell envelope integrity protein CreD</fullName>
    </submittedName>
</protein>
<dbReference type="InterPro" id="IPR010364">
    <property type="entry name" value="Uncharacterised_IM_CreD"/>
</dbReference>
<proteinExistence type="predicted"/>
<feature type="transmembrane region" description="Helical" evidence="1">
    <location>
        <begin position="583"/>
        <end position="601"/>
    </location>
</feature>
<sequence>MQTNKWLTFRIWQLTVLIFTILLFVTNIVDNHALDASLLFIVFIVAEVLTIPAAIILAIAIKIISDKNHTVAKSRREVYMMAFAIGLVYSLFVFCITGFRDFDSILFAAGINLSILLALLFSNNAFAERFTKSTTSEYDLTSLEEFPDTESDNNLTDPAYNELTFNQQSNLEIMEPITSQNPPVNNTGNHSVLLKLGIILGIVLILLIPSTLIMGLVSERHMRSNEVKEEISAKWADPQLLSGLYLTVPYIEFVKLDSGKIRREEGTFILIPETLEVHDSINTEPKGRSLFNVLLYTSNSKFTGTFNYKIPNGVEPQNVFWDRAVASFGISDFKGINKISKLTIGTQSLSMEPGGVDTRIAEKGLSTPVNLTGFSEAEPLKFNLELSIKGSEQLHYLPLAANSSFYQKSNWSSPSFNGYKVSSDYKIENGYTAEWHFNKASLPFTTTIQHNLNDKELSFGVKLIQPTDHYNSTNRSIKYAILIIGLTFGLFFIFENVQKKQVHPIQYALIGLAMVVFYILLLAISEYTGFAIAYLIASSATVLLISSFIQGLLKSTKATITLAVFISFLYGFLFTLIQLEDTALITGSIGLFILLAIAMHFSKKINWYNKTPHAAA</sequence>
<feature type="transmembrane region" description="Helical" evidence="1">
    <location>
        <begin position="192"/>
        <end position="217"/>
    </location>
</feature>